<feature type="non-terminal residue" evidence="8">
    <location>
        <position position="1"/>
    </location>
</feature>
<dbReference type="SMART" id="SM00409">
    <property type="entry name" value="IG"/>
    <property type="match status" value="4"/>
</dbReference>
<keyword evidence="1" id="KW-0677">Repeat</keyword>
<dbReference type="SMART" id="SM00060">
    <property type="entry name" value="FN3"/>
    <property type="match status" value="2"/>
</dbReference>
<organism evidence="8 9">
    <name type="scientific">Batillaria attramentaria</name>
    <dbReference type="NCBI Taxonomy" id="370345"/>
    <lineage>
        <taxon>Eukaryota</taxon>
        <taxon>Metazoa</taxon>
        <taxon>Spiralia</taxon>
        <taxon>Lophotrochozoa</taxon>
        <taxon>Mollusca</taxon>
        <taxon>Gastropoda</taxon>
        <taxon>Caenogastropoda</taxon>
        <taxon>Sorbeoconcha</taxon>
        <taxon>Cerithioidea</taxon>
        <taxon>Batillariidae</taxon>
        <taxon>Batillaria</taxon>
    </lineage>
</organism>
<name>A0ABD0K4V0_9CAEN</name>
<feature type="non-terminal residue" evidence="8">
    <location>
        <position position="1179"/>
    </location>
</feature>
<dbReference type="GO" id="GO:0016020">
    <property type="term" value="C:membrane"/>
    <property type="evidence" value="ECO:0007669"/>
    <property type="project" value="UniProtKB-SubCell"/>
</dbReference>
<reference evidence="8 9" key="1">
    <citation type="journal article" date="2023" name="Sci. Data">
        <title>Genome assembly of the Korean intertidal mud-creeper Batillaria attramentaria.</title>
        <authorList>
            <person name="Patra A.K."/>
            <person name="Ho P.T."/>
            <person name="Jun S."/>
            <person name="Lee S.J."/>
            <person name="Kim Y."/>
            <person name="Won Y.J."/>
        </authorList>
    </citation>
    <scope>NUCLEOTIDE SEQUENCE [LARGE SCALE GENOMIC DNA]</scope>
    <source>
        <strain evidence="8">Wonlab-2016</strain>
    </source>
</reference>
<evidence type="ECO:0000259" key="7">
    <source>
        <dbReference type="PROSITE" id="PS50853"/>
    </source>
</evidence>
<dbReference type="InterPro" id="IPR003598">
    <property type="entry name" value="Ig_sub2"/>
</dbReference>
<dbReference type="SMART" id="SM00408">
    <property type="entry name" value="IGc2"/>
    <property type="match status" value="3"/>
</dbReference>
<dbReference type="PRINTS" id="PR00261">
    <property type="entry name" value="LDLRECEPTOR"/>
</dbReference>
<dbReference type="SUPFAM" id="SSF48726">
    <property type="entry name" value="Immunoglobulin"/>
    <property type="match status" value="4"/>
</dbReference>
<dbReference type="SUPFAM" id="SSF56436">
    <property type="entry name" value="C-type lectin-like"/>
    <property type="match status" value="2"/>
</dbReference>
<feature type="domain" description="Ig-like" evidence="6">
    <location>
        <begin position="165"/>
        <end position="260"/>
    </location>
</feature>
<dbReference type="InterPro" id="IPR036116">
    <property type="entry name" value="FN3_sf"/>
</dbReference>
<dbReference type="InterPro" id="IPR013783">
    <property type="entry name" value="Ig-like_fold"/>
</dbReference>
<feature type="domain" description="Ig-like" evidence="6">
    <location>
        <begin position="736"/>
        <end position="794"/>
    </location>
</feature>
<gene>
    <name evidence="8" type="ORF">BaRGS_00026687</name>
</gene>
<feature type="domain" description="C-type lectin" evidence="5">
    <location>
        <begin position="440"/>
        <end position="553"/>
    </location>
</feature>
<dbReference type="Gene3D" id="2.60.40.10">
    <property type="entry name" value="Immunoglobulins"/>
    <property type="match status" value="7"/>
</dbReference>
<dbReference type="CDD" id="cd00037">
    <property type="entry name" value="CLECT"/>
    <property type="match status" value="2"/>
</dbReference>
<proteinExistence type="predicted"/>
<protein>
    <submittedName>
        <fullName evidence="8">Uncharacterized protein</fullName>
    </submittedName>
</protein>
<dbReference type="PANTHER" id="PTHR44170">
    <property type="entry name" value="PROTEIN SIDEKICK"/>
    <property type="match status" value="1"/>
</dbReference>
<comment type="caution">
    <text evidence="8">The sequence shown here is derived from an EMBL/GenBank/DDBJ whole genome shotgun (WGS) entry which is preliminary data.</text>
</comment>
<dbReference type="CDD" id="cd00096">
    <property type="entry name" value="Ig"/>
    <property type="match status" value="1"/>
</dbReference>
<dbReference type="Gene3D" id="3.10.100.10">
    <property type="entry name" value="Mannose-Binding Protein A, subunit A"/>
    <property type="match status" value="2"/>
</dbReference>
<dbReference type="InterPro" id="IPR003961">
    <property type="entry name" value="FN3_dom"/>
</dbReference>
<dbReference type="InterPro" id="IPR007110">
    <property type="entry name" value="Ig-like_dom"/>
</dbReference>
<dbReference type="InterPro" id="IPR036179">
    <property type="entry name" value="Ig-like_dom_sf"/>
</dbReference>
<evidence type="ECO:0000256" key="3">
    <source>
        <dbReference type="ARBA" id="ARBA00023319"/>
    </source>
</evidence>
<keyword evidence="2 4" id="KW-1015">Disulfide bond</keyword>
<dbReference type="PROSITE" id="PS50041">
    <property type="entry name" value="C_TYPE_LECTIN_2"/>
    <property type="match status" value="2"/>
</dbReference>
<feature type="domain" description="Ig-like" evidence="6">
    <location>
        <begin position="285"/>
        <end position="362"/>
    </location>
</feature>
<evidence type="ECO:0000259" key="6">
    <source>
        <dbReference type="PROSITE" id="PS50835"/>
    </source>
</evidence>
<accession>A0ABD0K4V0</accession>
<dbReference type="SMART" id="SM00192">
    <property type="entry name" value="LDLa"/>
    <property type="match status" value="3"/>
</dbReference>
<feature type="domain" description="Ig-like" evidence="6">
    <location>
        <begin position="848"/>
        <end position="938"/>
    </location>
</feature>
<evidence type="ECO:0000256" key="1">
    <source>
        <dbReference type="ARBA" id="ARBA00022737"/>
    </source>
</evidence>
<dbReference type="InterPro" id="IPR001304">
    <property type="entry name" value="C-type_lectin-like"/>
</dbReference>
<keyword evidence="3" id="KW-0393">Immunoglobulin domain</keyword>
<dbReference type="InterPro" id="IPR003599">
    <property type="entry name" value="Ig_sub"/>
</dbReference>
<dbReference type="PROSITE" id="PS50853">
    <property type="entry name" value="FN3"/>
    <property type="match status" value="1"/>
</dbReference>
<dbReference type="Pfam" id="PF13927">
    <property type="entry name" value="Ig_3"/>
    <property type="match status" value="2"/>
</dbReference>
<feature type="disulfide bond" evidence="4">
    <location>
        <begin position="676"/>
        <end position="694"/>
    </location>
</feature>
<feature type="disulfide bond" evidence="4">
    <location>
        <begin position="651"/>
        <end position="666"/>
    </location>
</feature>
<dbReference type="PROSITE" id="PS50835">
    <property type="entry name" value="IG_LIKE"/>
    <property type="match status" value="4"/>
</dbReference>
<dbReference type="InterPro" id="IPR016187">
    <property type="entry name" value="CTDL_fold"/>
</dbReference>
<dbReference type="AlphaFoldDB" id="A0ABD0K4V0"/>
<dbReference type="FunFam" id="2.60.40.10:FF:000032">
    <property type="entry name" value="palladin isoform X1"/>
    <property type="match status" value="1"/>
</dbReference>
<dbReference type="Proteomes" id="UP001519460">
    <property type="component" value="Unassembled WGS sequence"/>
</dbReference>
<dbReference type="InterPro" id="IPR016186">
    <property type="entry name" value="C-type_lectin-like/link_sf"/>
</dbReference>
<keyword evidence="9" id="KW-1185">Reference proteome</keyword>
<sequence length="1179" mass="131362">CPDDWVVYDVKCYRFVLYPEYAHDAARAHCGENGASLLGINTLGEHQFVSDWLMTNDLSRYTREFYTSGLIRNLEEGDLVWESDGSRIPPGLQFWLSDEDRQDVGQFITYKYGVTAYGWSRAPSDTPLPFICEISTEEAYKITEEKRDFDYGLNITDPNEVPRGPKFTKEPRDVMLVTGIKSAVMDCAAFANPSPTYKMYKTMGDTGETILITPDVDTRYALTNGMLTIVNPTESLDSGQYYCEVSNTYGTVLSQTGTISFGELAEFSNVQREKVRVQEYHYGVIDCMPPNFRPAVAFGWMKSSPGNFLRTDLMLHLFPSYNGKLYFSEVGSSDAAAYFCMVKLMPFRGTEFGTDQPPARVSLPIEMEVTDSWFKLLYSTHNTTQTPHRLANGLFNCSVSYYHTFQQHLRCNLKLECSNAEDEIGCPYTTKACGLGFVDVGRKCYYYHPSKKQITWYDAHDYCRDNGMFLVSPQTPKEWHTFKEILKLSSTSYETYLGLWVSDRHRWSYREVWQWADGSFAYFNLIHVAERLPKPMCSMVNILRSPFAFESECAKLKFISFIVCEKRKDSIPNTDVQLHPSTADSNFTRGMGSVIIVKCPQGHYAKDFLSCDQGSRCGVQSYVTSCRLQSGEVPMFVCDRGFQTLHYTLVCDHRQDCLDGSDEKFCRFEACPDRQCHNKQCVKADQWCDSMRHCVDDSDELCPGFVDPTPEQRLLPPAVVHFDGHGGYSLTPLMPINYEWWREGLPMPPTVEFLEENRVMVIDAAQIEDSGTYWCRASRGAAGQGGSFDEKSVRLNIAVPGDIEISANVLTILRPDAAKHDGMYQCRSSNGHGTVYSTGQLRVLGFAPSFAKNPVLSKTMGAVAGSVTIACSPEAAPKPTITWLRNGSPVGSTDPNARVLVLSNGNIVISQLATSDAGIYTCRAENSHGWASSDGVLQGSAGGISGLYIQGAQRQHSGSYTCRAKTTFDTVVANATLSVRGPPGEPAGLIVERRTEGLQEDAVTLQWTPGATWGGVITYYTVQAATNFNDTWRIIAENIPASSTQVPNRDRLETDITNLNPFTGYRFRISARNVYGHGPYSLPTTFYQTPVAPPRRAPVNITAGEGKVGDLNITWVPIPPEEQGGRGFGYNEVVGDVKAEVVLVGQEFFYTQYDVKVQAFNDAGPGPNSSVVTIYSAED</sequence>
<dbReference type="Gene3D" id="4.10.400.10">
    <property type="entry name" value="Low-density Lipoprotein Receptor"/>
    <property type="match status" value="1"/>
</dbReference>
<evidence type="ECO:0000256" key="4">
    <source>
        <dbReference type="PROSITE-ProRule" id="PRU00124"/>
    </source>
</evidence>
<comment type="caution">
    <text evidence="4">Lacks conserved residue(s) required for the propagation of feature annotation.</text>
</comment>
<evidence type="ECO:0000313" key="8">
    <source>
        <dbReference type="EMBL" id="KAK7482103.1"/>
    </source>
</evidence>
<feature type="domain" description="C-type lectin" evidence="5">
    <location>
        <begin position="8"/>
        <end position="133"/>
    </location>
</feature>
<feature type="domain" description="Fibronectin type-III" evidence="7">
    <location>
        <begin position="982"/>
        <end position="1092"/>
    </location>
</feature>
<dbReference type="EMBL" id="JACVVK020000251">
    <property type="protein sequence ID" value="KAK7482103.1"/>
    <property type="molecule type" value="Genomic_DNA"/>
</dbReference>
<evidence type="ECO:0000256" key="2">
    <source>
        <dbReference type="ARBA" id="ARBA00023157"/>
    </source>
</evidence>
<dbReference type="SUPFAM" id="SSF57424">
    <property type="entry name" value="LDL receptor-like module"/>
    <property type="match status" value="1"/>
</dbReference>
<evidence type="ECO:0000259" key="5">
    <source>
        <dbReference type="PROSITE" id="PS50041"/>
    </source>
</evidence>
<dbReference type="PROSITE" id="PS50068">
    <property type="entry name" value="LDLRA_2"/>
    <property type="match status" value="2"/>
</dbReference>
<dbReference type="CDD" id="cd00063">
    <property type="entry name" value="FN3"/>
    <property type="match status" value="2"/>
</dbReference>
<dbReference type="PANTHER" id="PTHR44170:SF6">
    <property type="entry name" value="CONTACTIN"/>
    <property type="match status" value="1"/>
</dbReference>
<dbReference type="SUPFAM" id="SSF49265">
    <property type="entry name" value="Fibronectin type III"/>
    <property type="match status" value="1"/>
</dbReference>
<evidence type="ECO:0000313" key="9">
    <source>
        <dbReference type="Proteomes" id="UP001519460"/>
    </source>
</evidence>
<dbReference type="SMART" id="SM00034">
    <property type="entry name" value="CLECT"/>
    <property type="match status" value="2"/>
</dbReference>
<dbReference type="InterPro" id="IPR036055">
    <property type="entry name" value="LDL_receptor-like_sf"/>
</dbReference>
<dbReference type="InterPro" id="IPR002172">
    <property type="entry name" value="LDrepeatLR_classA_rpt"/>
</dbReference>
<dbReference type="CDD" id="cd00112">
    <property type="entry name" value="LDLa"/>
    <property type="match status" value="2"/>
</dbReference>
<dbReference type="Pfam" id="PF00041">
    <property type="entry name" value="fn3"/>
    <property type="match status" value="1"/>
</dbReference>